<keyword evidence="2" id="KW-1185">Reference proteome</keyword>
<protein>
    <submittedName>
        <fullName evidence="1">DUF3050 domain-containing protein</fullName>
    </submittedName>
</protein>
<dbReference type="Pfam" id="PF11251">
    <property type="entry name" value="DUF3050"/>
    <property type="match status" value="1"/>
</dbReference>
<reference evidence="1" key="1">
    <citation type="submission" date="2023-02" db="EMBL/GenBank/DDBJ databases">
        <title>Tahibacter soli sp. nov. isolated from soil.</title>
        <authorList>
            <person name="Baek J.H."/>
            <person name="Lee J.K."/>
            <person name="Choi D.G."/>
            <person name="Jeon C.O."/>
        </authorList>
    </citation>
    <scope>NUCLEOTIDE SEQUENCE</scope>
    <source>
        <strain evidence="1">BL</strain>
    </source>
</reference>
<dbReference type="RefSeq" id="WP_263541725.1">
    <property type="nucleotide sequence ID" value="NZ_JAOVZO020000018.1"/>
</dbReference>
<dbReference type="Proteomes" id="UP001139971">
    <property type="component" value="Unassembled WGS sequence"/>
</dbReference>
<dbReference type="InterPro" id="IPR016084">
    <property type="entry name" value="Haem_Oase-like_multi-hlx"/>
</dbReference>
<name>A0A9X4BIY4_9GAMM</name>
<gene>
    <name evidence="1" type="ORF">OD750_016180</name>
</gene>
<proteinExistence type="predicted"/>
<dbReference type="AlphaFoldDB" id="A0A9X4BIY4"/>
<comment type="caution">
    <text evidence="1">The sequence shown here is derived from an EMBL/GenBank/DDBJ whole genome shotgun (WGS) entry which is preliminary data.</text>
</comment>
<accession>A0A9X4BIY4</accession>
<dbReference type="InterPro" id="IPR024423">
    <property type="entry name" value="DUF3050"/>
</dbReference>
<sequence length="270" mass="30390">MTEILEQVFTPEVRRLRDSLHTHPVFSRIADLASLRAFMEVHVFAVWDFMSLAKRLQRDLTCIELPWMPPADIDAAHLINEIILGEETDTGPDGHPISHMQLYLNAMKEVGADTRQFERFLDLVRDRVPVENALGRVGAPNCVIDFVTHTMSVAIGERTLVVMANFFYGRENVIPGMFQRLLDSWSLDRAAAPAFVYYLDRHIELDGDAHGPAAEAIIARALAREPQQAEAVRKAAVASLSARQALWDGTDALLAKLPRANRKKFFSLKF</sequence>
<evidence type="ECO:0000313" key="1">
    <source>
        <dbReference type="EMBL" id="MDC8014083.1"/>
    </source>
</evidence>
<evidence type="ECO:0000313" key="2">
    <source>
        <dbReference type="Proteomes" id="UP001139971"/>
    </source>
</evidence>
<dbReference type="Gene3D" id="1.20.910.10">
    <property type="entry name" value="Heme oxygenase-like"/>
    <property type="match status" value="1"/>
</dbReference>
<dbReference type="SUPFAM" id="SSF48613">
    <property type="entry name" value="Heme oxygenase-like"/>
    <property type="match status" value="1"/>
</dbReference>
<organism evidence="1 2">
    <name type="scientific">Tahibacter soli</name>
    <dbReference type="NCBI Taxonomy" id="2983605"/>
    <lineage>
        <taxon>Bacteria</taxon>
        <taxon>Pseudomonadati</taxon>
        <taxon>Pseudomonadota</taxon>
        <taxon>Gammaproteobacteria</taxon>
        <taxon>Lysobacterales</taxon>
        <taxon>Rhodanobacteraceae</taxon>
        <taxon>Tahibacter</taxon>
    </lineage>
</organism>
<dbReference type="EMBL" id="JAOVZO020000018">
    <property type="protein sequence ID" value="MDC8014083.1"/>
    <property type="molecule type" value="Genomic_DNA"/>
</dbReference>